<accession>A0A9W6XIZ1</accession>
<proteinExistence type="predicted"/>
<dbReference type="EMBL" id="BSXT01001235">
    <property type="protein sequence ID" value="GMF40280.1"/>
    <property type="molecule type" value="Genomic_DNA"/>
</dbReference>
<evidence type="ECO:0000313" key="2">
    <source>
        <dbReference type="Proteomes" id="UP001165121"/>
    </source>
</evidence>
<evidence type="ECO:0000313" key="1">
    <source>
        <dbReference type="EMBL" id="GMF40280.1"/>
    </source>
</evidence>
<gene>
    <name evidence="1" type="ORF">Pfra01_001229800</name>
</gene>
<protein>
    <submittedName>
        <fullName evidence="1">Unnamed protein product</fullName>
    </submittedName>
</protein>
<organism evidence="1 2">
    <name type="scientific">Phytophthora fragariaefolia</name>
    <dbReference type="NCBI Taxonomy" id="1490495"/>
    <lineage>
        <taxon>Eukaryota</taxon>
        <taxon>Sar</taxon>
        <taxon>Stramenopiles</taxon>
        <taxon>Oomycota</taxon>
        <taxon>Peronosporomycetes</taxon>
        <taxon>Peronosporales</taxon>
        <taxon>Peronosporaceae</taxon>
        <taxon>Phytophthora</taxon>
    </lineage>
</organism>
<reference evidence="1" key="1">
    <citation type="submission" date="2023-04" db="EMBL/GenBank/DDBJ databases">
        <title>Phytophthora fragariaefolia NBRC 109709.</title>
        <authorList>
            <person name="Ichikawa N."/>
            <person name="Sato H."/>
            <person name="Tonouchi N."/>
        </authorList>
    </citation>
    <scope>NUCLEOTIDE SEQUENCE</scope>
    <source>
        <strain evidence="1">NBRC 109709</strain>
    </source>
</reference>
<name>A0A9W6XIZ1_9STRA</name>
<sequence length="253" mass="28396">MVSRASLHSAASTTVTWQIETLLSCFDTVTRAMTRTRRRRFRAAVEPGTQSSHDELEHGAWQEERLQREGCAVHEFDRVEELEGDGEIEDDGRLIAQYPTSWAVLADKGYQGLASDFRAITPYKRAPLQTLTMEQDGNNYARYLQRLREIGESITADRREAQQRYRENRRNHVAMLVVVHRERVSRSGARSNHRETHGVGAIRLLAASPGGDAGGVGFRIIFRRSGAPYQSSGGVTNLSKCSSLHTRLNASLK</sequence>
<dbReference type="Proteomes" id="UP001165121">
    <property type="component" value="Unassembled WGS sequence"/>
</dbReference>
<comment type="caution">
    <text evidence="1">The sequence shown here is derived from an EMBL/GenBank/DDBJ whole genome shotgun (WGS) entry which is preliminary data.</text>
</comment>
<keyword evidence="2" id="KW-1185">Reference proteome</keyword>
<dbReference type="AlphaFoldDB" id="A0A9W6XIZ1"/>